<dbReference type="Pfam" id="PF14516">
    <property type="entry name" value="AAA_35"/>
    <property type="match status" value="1"/>
</dbReference>
<dbReference type="Proteomes" id="UP000287247">
    <property type="component" value="Unassembled WGS sequence"/>
</dbReference>
<organism evidence="1 2">
    <name type="scientific">Aphanothece sacrum FPU1</name>
    <dbReference type="NCBI Taxonomy" id="1920663"/>
    <lineage>
        <taxon>Bacteria</taxon>
        <taxon>Bacillati</taxon>
        <taxon>Cyanobacteriota</taxon>
        <taxon>Cyanophyceae</taxon>
        <taxon>Oscillatoriophycideae</taxon>
        <taxon>Chroococcales</taxon>
        <taxon>Aphanothecaceae</taxon>
        <taxon>Aphanothece</taxon>
    </lineage>
</organism>
<sequence length="459" mass="53148">MKPKGWDQFLKEVANEQNLRGRLREIFLVRFAYENWRKPDTEVWEIAEAASHETYKKQMTELYSCFSSNQCNGCPELDPHSKGPGKFQILREWLKDIKYSQWKQETNVPTFPNIAPINPQNTNIKWDTPVYIPRPPIESDCCQEILKSGALIRIKAPEKMGKTSLLNTILAQAETAEYRKVYLNLRAVEGAMFSSLDKFLRWFSANVSRELGFKPELDDYWDEELFGSLVSCKTYFQGYLLEKINCPLALGLDNLDRVFEHPDIAKDFLPMLRYWHEEANNLEIWQNLRLVIANSTEVYIKLDANQSPFNVGRQVKLPGFNLEQVLTLAKYYGLDWSEDQEKQQFAQDLIEMVGGHPYLVRLALDAFCANNIYHNELLEKAPTQGGIYGDHLRRHWNNLQSSPELAEGMKQVVKTEIGIQLEPSIAYKLESMGLIILVGDEAQPSCELYHRYFQDNLSN</sequence>
<dbReference type="InterPro" id="IPR027417">
    <property type="entry name" value="P-loop_NTPase"/>
</dbReference>
<name>A0A401IFE3_APHSA</name>
<protein>
    <recommendedName>
        <fullName evidence="3">Serine/threonine protein kinase</fullName>
    </recommendedName>
</protein>
<accession>A0A401IFE3</accession>
<dbReference type="RefSeq" id="WP_124971921.1">
    <property type="nucleotide sequence ID" value="NZ_BDQK01000005.1"/>
</dbReference>
<evidence type="ECO:0008006" key="3">
    <source>
        <dbReference type="Google" id="ProtNLM"/>
    </source>
</evidence>
<keyword evidence="2" id="KW-1185">Reference proteome</keyword>
<comment type="caution">
    <text evidence="1">The sequence shown here is derived from an EMBL/GenBank/DDBJ whole genome shotgun (WGS) entry which is preliminary data.</text>
</comment>
<dbReference type="EMBL" id="BDQK01000005">
    <property type="protein sequence ID" value="GBF79998.1"/>
    <property type="molecule type" value="Genomic_DNA"/>
</dbReference>
<dbReference type="Gene3D" id="3.40.50.300">
    <property type="entry name" value="P-loop containing nucleotide triphosphate hydrolases"/>
    <property type="match status" value="1"/>
</dbReference>
<dbReference type="OrthoDB" id="5522963at2"/>
<evidence type="ECO:0000313" key="2">
    <source>
        <dbReference type="Proteomes" id="UP000287247"/>
    </source>
</evidence>
<dbReference type="SUPFAM" id="SSF52540">
    <property type="entry name" value="P-loop containing nucleoside triphosphate hydrolases"/>
    <property type="match status" value="1"/>
</dbReference>
<reference evidence="2" key="1">
    <citation type="submission" date="2017-05" db="EMBL/GenBank/DDBJ databases">
        <title>Physiological properties and genetic analysis related to exopolysaccharide production of fresh-water unicellular cyanobacterium Aphanothece sacrum, Suizenji Nori, that has been cultured as a food source in Japan.</title>
        <authorList>
            <person name="Kanesaki Y."/>
            <person name="Yoshikawa S."/>
            <person name="Ohki K."/>
        </authorList>
    </citation>
    <scope>NUCLEOTIDE SEQUENCE [LARGE SCALE GENOMIC DNA]</scope>
    <source>
        <strain evidence="2">FPU1</strain>
    </source>
</reference>
<dbReference type="AlphaFoldDB" id="A0A401IFE3"/>
<evidence type="ECO:0000313" key="1">
    <source>
        <dbReference type="EMBL" id="GBF79998.1"/>
    </source>
</evidence>
<proteinExistence type="predicted"/>
<gene>
    <name evidence="1" type="ORF">AsFPU1_1399</name>
</gene>